<organism evidence="2 3">
    <name type="scientific">Sphaerisporangium melleum</name>
    <dbReference type="NCBI Taxonomy" id="321316"/>
    <lineage>
        <taxon>Bacteria</taxon>
        <taxon>Bacillati</taxon>
        <taxon>Actinomycetota</taxon>
        <taxon>Actinomycetes</taxon>
        <taxon>Streptosporangiales</taxon>
        <taxon>Streptosporangiaceae</taxon>
        <taxon>Sphaerisporangium</taxon>
    </lineage>
</organism>
<name>A0A917R1M6_9ACTN</name>
<reference evidence="2" key="1">
    <citation type="journal article" date="2014" name="Int. J. Syst. Evol. Microbiol.">
        <title>Complete genome sequence of Corynebacterium casei LMG S-19264T (=DSM 44701T), isolated from a smear-ripened cheese.</title>
        <authorList>
            <consortium name="US DOE Joint Genome Institute (JGI-PGF)"/>
            <person name="Walter F."/>
            <person name="Albersmeier A."/>
            <person name="Kalinowski J."/>
            <person name="Ruckert C."/>
        </authorList>
    </citation>
    <scope>NUCLEOTIDE SEQUENCE</scope>
    <source>
        <strain evidence="2">JCM 13064</strain>
    </source>
</reference>
<gene>
    <name evidence="2" type="ORF">GCM10007964_26510</name>
</gene>
<evidence type="ECO:0000313" key="2">
    <source>
        <dbReference type="EMBL" id="GGK82560.1"/>
    </source>
</evidence>
<reference evidence="2" key="2">
    <citation type="submission" date="2020-09" db="EMBL/GenBank/DDBJ databases">
        <authorList>
            <person name="Sun Q."/>
            <person name="Ohkuma M."/>
        </authorList>
    </citation>
    <scope>NUCLEOTIDE SEQUENCE</scope>
    <source>
        <strain evidence="2">JCM 13064</strain>
    </source>
</reference>
<evidence type="ECO:0000256" key="1">
    <source>
        <dbReference type="SAM" id="MobiDB-lite"/>
    </source>
</evidence>
<sequence length="131" mass="13858">MPPDPWRWPDPGPLPGIGPGSALPRVPAGVRSGGHGAWEGQPHLLRFAGGGLSIDVEITMGDSHLDLAGQVHPAAAGGTRVEIRTPHLSKIRFTTESGAFATTGLPHGWLSIVCHRVDAPPVATRWQCFRP</sequence>
<dbReference type="AlphaFoldDB" id="A0A917R1M6"/>
<feature type="compositionally biased region" description="Pro residues" evidence="1">
    <location>
        <begin position="1"/>
        <end position="16"/>
    </location>
</feature>
<feature type="region of interest" description="Disordered" evidence="1">
    <location>
        <begin position="1"/>
        <end position="35"/>
    </location>
</feature>
<keyword evidence="3" id="KW-1185">Reference proteome</keyword>
<proteinExistence type="predicted"/>
<dbReference type="Proteomes" id="UP000645217">
    <property type="component" value="Unassembled WGS sequence"/>
</dbReference>
<evidence type="ECO:0000313" key="3">
    <source>
        <dbReference type="Proteomes" id="UP000645217"/>
    </source>
</evidence>
<protein>
    <submittedName>
        <fullName evidence="2">Uncharacterized protein</fullName>
    </submittedName>
</protein>
<comment type="caution">
    <text evidence="2">The sequence shown here is derived from an EMBL/GenBank/DDBJ whole genome shotgun (WGS) entry which is preliminary data.</text>
</comment>
<accession>A0A917R1M6</accession>
<dbReference type="EMBL" id="BMNT01000012">
    <property type="protein sequence ID" value="GGK82560.1"/>
    <property type="molecule type" value="Genomic_DNA"/>
</dbReference>